<feature type="domain" description="DUF3533" evidence="4">
    <location>
        <begin position="95"/>
        <end position="472"/>
    </location>
</feature>
<dbReference type="InterPro" id="IPR053001">
    <property type="entry name" value="MNNG_permease-like"/>
</dbReference>
<dbReference type="GO" id="GO:0005524">
    <property type="term" value="F:ATP binding"/>
    <property type="evidence" value="ECO:0007669"/>
    <property type="project" value="UniProtKB-UniRule"/>
</dbReference>
<name>G3B7M4_CANTC</name>
<keyword evidence="6" id="KW-1185">Reference proteome</keyword>
<organism evidence="6">
    <name type="scientific">Candida tenuis (strain ATCC 10573 / BCRC 21748 / CBS 615 / JCM 9827 / NBRC 10315 / NRRL Y-1498 / VKM Y-70)</name>
    <name type="common">Yeast</name>
    <name type="synonym">Yamadazyma tenuis</name>
    <dbReference type="NCBI Taxonomy" id="590646"/>
    <lineage>
        <taxon>Eukaryota</taxon>
        <taxon>Fungi</taxon>
        <taxon>Dikarya</taxon>
        <taxon>Ascomycota</taxon>
        <taxon>Saccharomycotina</taxon>
        <taxon>Pichiomycetes</taxon>
        <taxon>Debaryomycetaceae</taxon>
        <taxon>Yamadazyma</taxon>
    </lineage>
</organism>
<dbReference type="GO" id="GO:0016020">
    <property type="term" value="C:membrane"/>
    <property type="evidence" value="ECO:0007669"/>
    <property type="project" value="TreeGrafter"/>
</dbReference>
<dbReference type="AlphaFoldDB" id="G3B7M4"/>
<feature type="transmembrane region" description="Helical" evidence="3">
    <location>
        <begin position="461"/>
        <end position="482"/>
    </location>
</feature>
<keyword evidence="3" id="KW-1133">Transmembrane helix</keyword>
<evidence type="ECO:0000313" key="5">
    <source>
        <dbReference type="EMBL" id="EGV61650.1"/>
    </source>
</evidence>
<dbReference type="HOGENOM" id="CLU_020178_0_1_1"/>
<dbReference type="EMBL" id="GL996527">
    <property type="protein sequence ID" value="EGV61650.1"/>
    <property type="molecule type" value="Genomic_DNA"/>
</dbReference>
<feature type="transmembrane region" description="Helical" evidence="3">
    <location>
        <begin position="392"/>
        <end position="414"/>
    </location>
</feature>
<dbReference type="Pfam" id="PF12051">
    <property type="entry name" value="DUF3533"/>
    <property type="match status" value="1"/>
</dbReference>
<evidence type="ECO:0000256" key="2">
    <source>
        <dbReference type="SAM" id="MobiDB-lite"/>
    </source>
</evidence>
<dbReference type="KEGG" id="cten:18249040"/>
<gene>
    <name evidence="5" type="ORF">CANTEDRAFT_124613</name>
</gene>
<evidence type="ECO:0000256" key="1">
    <source>
        <dbReference type="PROSITE-ProRule" id="PRU10141"/>
    </source>
</evidence>
<dbReference type="OrthoDB" id="2140105at2759"/>
<evidence type="ECO:0000313" key="6">
    <source>
        <dbReference type="Proteomes" id="UP000000707"/>
    </source>
</evidence>
<keyword evidence="1" id="KW-0547">Nucleotide-binding</keyword>
<dbReference type="Proteomes" id="UP000000707">
    <property type="component" value="Unassembled WGS sequence"/>
</dbReference>
<protein>
    <recommendedName>
        <fullName evidence="4">DUF3533 domain-containing protein</fullName>
    </recommendedName>
</protein>
<accession>G3B7M4</accession>
<dbReference type="PANTHER" id="PTHR34814">
    <property type="entry name" value="NITROSOGUANIDINE RESISTANCE PROTEIN SNG1"/>
    <property type="match status" value="1"/>
</dbReference>
<feature type="binding site" evidence="1">
    <location>
        <position position="494"/>
    </location>
    <ligand>
        <name>ATP</name>
        <dbReference type="ChEBI" id="CHEBI:30616"/>
    </ligand>
</feature>
<dbReference type="PANTHER" id="PTHR34814:SF1">
    <property type="entry name" value="NITROSOGUANIDINE RESISTANCE PROTEIN SNG1"/>
    <property type="match status" value="1"/>
</dbReference>
<feature type="transmembrane region" description="Helical" evidence="3">
    <location>
        <begin position="293"/>
        <end position="312"/>
    </location>
</feature>
<keyword evidence="3" id="KW-0472">Membrane</keyword>
<keyword evidence="3" id="KW-0812">Transmembrane</keyword>
<dbReference type="eggNOG" id="ENOG502QUA0">
    <property type="taxonomic scope" value="Eukaryota"/>
</dbReference>
<keyword evidence="1" id="KW-0067">ATP-binding</keyword>
<dbReference type="InterPro" id="IPR017441">
    <property type="entry name" value="Protein_kinase_ATP_BS"/>
</dbReference>
<feature type="transmembrane region" description="Helical" evidence="3">
    <location>
        <begin position="333"/>
        <end position="358"/>
    </location>
</feature>
<dbReference type="PROSITE" id="PS00107">
    <property type="entry name" value="PROTEIN_KINASE_ATP"/>
    <property type="match status" value="1"/>
</dbReference>
<proteinExistence type="predicted"/>
<feature type="transmembrane region" description="Helical" evidence="3">
    <location>
        <begin position="364"/>
        <end position="385"/>
    </location>
</feature>
<dbReference type="RefSeq" id="XP_006687820.1">
    <property type="nucleotide sequence ID" value="XM_006687757.1"/>
</dbReference>
<dbReference type="InterPro" id="IPR022703">
    <property type="entry name" value="DUF3533"/>
</dbReference>
<evidence type="ECO:0000259" key="4">
    <source>
        <dbReference type="Pfam" id="PF12051"/>
    </source>
</evidence>
<sequence length="513" mass="58092">MSQIHDADSIDPIELSGYNVNDGIMKEPTTESNSNSSASSVAQYVPQVTEAPTTPELKRTPTLLQRVQSQVSFFNPRLKSHRFNLIKQFGTLYAVMLVCILGVFSIYWGASYGREGRLRNLRMLVVIEDEAVGGVEPVIGNTITSILHTPAVMARGDWRIQNITEFRAEAAKHNNTVQEEIFRQIHHQLYWSSIYVTKDATADYLKFIEGSNPSFNISTAIQSIYETGRDFVNMQSYVTPQIEYVEKQWLSRQNRLAGLFNSSESFTMEQVSRLSTPFRFEYLDHIPFTNPTLVAPSQVGLIYLIILTFFQVNMFSGIHQEMATIGMKNHHYLFYRLLSSSVSYFILSLGYSLVSLAFQVDFTVAFGKAGFLVYWMFSFITMMAVGFMNEVAFMILLMVFPPVAGFWLLFWVLINISSTFSPIALCPEFYRFGYAMPIHNSYELTKVVFFNTYKGQMGRNVGIIFAWIVIGMGSFSVVIPIFGKTMKKRAIAAKQKEAAAAAAKANENTKQEV</sequence>
<feature type="transmembrane region" description="Helical" evidence="3">
    <location>
        <begin position="89"/>
        <end position="110"/>
    </location>
</feature>
<evidence type="ECO:0000256" key="3">
    <source>
        <dbReference type="SAM" id="Phobius"/>
    </source>
</evidence>
<reference evidence="5 6" key="1">
    <citation type="journal article" date="2011" name="Proc. Natl. Acad. Sci. U.S.A.">
        <title>Comparative genomics of xylose-fermenting fungi for enhanced biofuel production.</title>
        <authorList>
            <person name="Wohlbach D.J."/>
            <person name="Kuo A."/>
            <person name="Sato T.K."/>
            <person name="Potts K.M."/>
            <person name="Salamov A.A."/>
            <person name="LaButti K.M."/>
            <person name="Sun H."/>
            <person name="Clum A."/>
            <person name="Pangilinan J.L."/>
            <person name="Lindquist E.A."/>
            <person name="Lucas S."/>
            <person name="Lapidus A."/>
            <person name="Jin M."/>
            <person name="Gunawan C."/>
            <person name="Balan V."/>
            <person name="Dale B.E."/>
            <person name="Jeffries T.W."/>
            <person name="Zinkel R."/>
            <person name="Barry K.W."/>
            <person name="Grigoriev I.V."/>
            <person name="Gasch A.P."/>
        </authorList>
    </citation>
    <scope>NUCLEOTIDE SEQUENCE [LARGE SCALE GENOMIC DNA]</scope>
    <source>
        <strain evidence="6">ATCC 10573 / BCRC 21748 / CBS 615 / JCM 9827 / NBRC 10315 / NRRL Y-1498 / VKM Y-70</strain>
    </source>
</reference>
<feature type="region of interest" description="Disordered" evidence="2">
    <location>
        <begin position="21"/>
        <end position="43"/>
    </location>
</feature>
<dbReference type="GeneID" id="18249040"/>